<dbReference type="OrthoDB" id="2884at2"/>
<gene>
    <name evidence="2" type="ORF">GRI36_02215</name>
</gene>
<keyword evidence="1" id="KW-0472">Membrane</keyword>
<name>A0A6I4SIZ4_9SPHN</name>
<dbReference type="Proteomes" id="UP000468943">
    <property type="component" value="Unassembled WGS sequence"/>
</dbReference>
<dbReference type="InterPro" id="IPR016024">
    <property type="entry name" value="ARM-type_fold"/>
</dbReference>
<keyword evidence="1" id="KW-0812">Transmembrane</keyword>
<feature type="transmembrane region" description="Helical" evidence="1">
    <location>
        <begin position="692"/>
        <end position="712"/>
    </location>
</feature>
<dbReference type="InterPro" id="IPR008337">
    <property type="entry name" value="Capsule_biosynth_CapB"/>
</dbReference>
<dbReference type="GO" id="GO:0016020">
    <property type="term" value="C:membrane"/>
    <property type="evidence" value="ECO:0007669"/>
    <property type="project" value="InterPro"/>
</dbReference>
<reference evidence="2 3" key="1">
    <citation type="submission" date="2019-12" db="EMBL/GenBank/DDBJ databases">
        <title>Genomic-based taxomic classification of the family Erythrobacteraceae.</title>
        <authorList>
            <person name="Xu L."/>
        </authorList>
    </citation>
    <scope>NUCLEOTIDE SEQUENCE [LARGE SCALE GENOMIC DNA]</scope>
    <source>
        <strain evidence="2 3">JCM 17802</strain>
    </source>
</reference>
<organism evidence="2 3">
    <name type="scientific">Pontixanthobacter gangjinensis</name>
    <dbReference type="NCBI Taxonomy" id="1028742"/>
    <lineage>
        <taxon>Bacteria</taxon>
        <taxon>Pseudomonadati</taxon>
        <taxon>Pseudomonadota</taxon>
        <taxon>Alphaproteobacteria</taxon>
        <taxon>Sphingomonadales</taxon>
        <taxon>Erythrobacteraceae</taxon>
        <taxon>Pontixanthobacter</taxon>
    </lineage>
</organism>
<evidence type="ECO:0000313" key="3">
    <source>
        <dbReference type="Proteomes" id="UP000468943"/>
    </source>
</evidence>
<dbReference type="RefSeq" id="WP_160596979.1">
    <property type="nucleotide sequence ID" value="NZ_WTYS01000001.1"/>
</dbReference>
<dbReference type="PRINTS" id="PR01758">
    <property type="entry name" value="CAPSULEPROTB"/>
</dbReference>
<dbReference type="EMBL" id="WTYS01000001">
    <property type="protein sequence ID" value="MXO55689.1"/>
    <property type="molecule type" value="Genomic_DNA"/>
</dbReference>
<accession>A0A6I4SIZ4</accession>
<dbReference type="Gene3D" id="1.25.10.10">
    <property type="entry name" value="Leucine-rich Repeat Variant"/>
    <property type="match status" value="1"/>
</dbReference>
<sequence>MTDNIHSGLRGTLSADIAPLLLGVYQDIIDEIAAASTDADDNSGGVHLTTLVRFATSQLSKIATMHELAALYSARFSHAQDDSERNAAILDFAGKLGADRQQLRRDAKALSNFFDGDAVTERYRRRVGERERALAFALERAGHEAGELLAGNELEHSSELFSRDLATLLEKARAYQGDSRVRQAAHRALRLVAEKSTKRLSGFWIDMAVRDTRRVALDADEAAWAQCDAISTLLALSPQSLISVLEKRLAATSDRGSPTRQDNRIFVRRHIARLLCTFAGKNKKLDTFLKRLVNDRDGAVRQAVAESLPLLPPKILHGHIARLRVDRDPQVRAMVFADVPATADACGIDAYLPHLVRVLSRDEDTFVLRIAIDGAFGLGQWAAASIPDRSSEVIGILRSSLAEVKQRIESPKIRRWASEASEKLWLLSDKEARAIAAVLTAHSARLKEGQSRLASDLQEHVFEDPDKLGRVMAVLAQQGFGFDLTQGSRPKLQKGDKFSRRLWRTLFELRISATDKRQAFLHTIGRSYRGTISAPSARLAELAPTKVPGEPLFQSEDGNWRNFVPLLDQVLGAIDLGKPIKVYTSEGITTITPPTGVLRRFKTFWSISEKFAALADLRNRTGGEYSAALRKYGVELEFAPHSDAYVVGESGPEVPADTSVTRFFSAGGILAAAPIFWDNAVAYFATVFANTLAQLALFLVIVCLWFFGRHIVLGYHAKRVRKEIPLMLGGWGTRGKSGTERLKAGLINALGAPLVSKTTGCEAMFLNGESFGELTEMFLFRPYDKATIWEQYSLIKIARRLKARVFLWECMGLNPTYVHVLQQDWMRDDIGTITNTYPDHEDVQGPAGRNIPEVMCEFIPQDSILLTTEEEMLPILQEGSDKVGTRLRAINWKQAGLIHQRLLDRFPYEEHPYNIALVTAMGDELGLEADYCIKEMSDRVVADLGVLKTYPRSLIDGRILEYVMGNSANERFGAMGNWDRMGFAEHDLAKDPEIFVTTVVNNRADRVPRSRVFARLLVNDISVDRHFLIGSNIEGLVSFIAEEWDTYALSVNLEDGLGTAAEQFDQLVRRQRVPINPEQLLGRLQAMVDGVGGTADPAILSKAFESQEIAQILKDHSIEHGDDIAAYFEQQAGFFSDYQKLRGAISSSQAADQHLAEVRDFLKRVFMAKIVPVRDFYIKGEAVVRLIARNSPPGLVNRIMGMQNIKGTGLDLVYRFQAWEAANKACEQALDSDAATSEKGIAALAAFQEFGALSDTKVKETIARLAERPNLPQAFGKPQLETILSRLIEQQAAYQSVSQTDEPENGKGWEFLGKPKKYFLELAEGILDGGDAVNRKRAADRIYEALIAEQISSGRAAVELKYITARQKGGWMTSALDSIRNRLSGWLVKSDNR</sequence>
<evidence type="ECO:0000256" key="1">
    <source>
        <dbReference type="SAM" id="Phobius"/>
    </source>
</evidence>
<keyword evidence="3" id="KW-1185">Reference proteome</keyword>
<dbReference type="SUPFAM" id="SSF48371">
    <property type="entry name" value="ARM repeat"/>
    <property type="match status" value="1"/>
</dbReference>
<dbReference type="GO" id="GO:0045227">
    <property type="term" value="P:capsule polysaccharide biosynthetic process"/>
    <property type="evidence" value="ECO:0007669"/>
    <property type="project" value="InterPro"/>
</dbReference>
<comment type="caution">
    <text evidence="2">The sequence shown here is derived from an EMBL/GenBank/DDBJ whole genome shotgun (WGS) entry which is preliminary data.</text>
</comment>
<evidence type="ECO:0008006" key="4">
    <source>
        <dbReference type="Google" id="ProtNLM"/>
    </source>
</evidence>
<evidence type="ECO:0000313" key="2">
    <source>
        <dbReference type="EMBL" id="MXO55689.1"/>
    </source>
</evidence>
<protein>
    <recommendedName>
        <fullName evidence="4">Poly-gamma-glutamate synthase PgsB/CapB</fullName>
    </recommendedName>
</protein>
<dbReference type="InterPro" id="IPR011989">
    <property type="entry name" value="ARM-like"/>
</dbReference>
<proteinExistence type="predicted"/>
<keyword evidence="1" id="KW-1133">Transmembrane helix</keyword>